<comment type="catalytic activity">
    <reaction evidence="1">
        <text>[protein]-peptidylproline (omega=180) = [protein]-peptidylproline (omega=0)</text>
        <dbReference type="Rhea" id="RHEA:16237"/>
        <dbReference type="Rhea" id="RHEA-COMP:10747"/>
        <dbReference type="Rhea" id="RHEA-COMP:10748"/>
        <dbReference type="ChEBI" id="CHEBI:83833"/>
        <dbReference type="ChEBI" id="CHEBI:83834"/>
        <dbReference type="EC" id="5.2.1.8"/>
    </reaction>
</comment>
<dbReference type="AlphaFoldDB" id="A0A7M6DPB0"/>
<evidence type="ECO:0000313" key="7">
    <source>
        <dbReference type="Proteomes" id="UP000594262"/>
    </source>
</evidence>
<evidence type="ECO:0000256" key="2">
    <source>
        <dbReference type="ARBA" id="ARBA00013194"/>
    </source>
</evidence>
<protein>
    <recommendedName>
        <fullName evidence="2">peptidylprolyl isomerase</fullName>
        <ecNumber evidence="2">5.2.1.8</ecNumber>
    </recommendedName>
    <alternativeName>
        <fullName evidence="5">Rotamase</fullName>
    </alternativeName>
</protein>
<dbReference type="SMART" id="SM00028">
    <property type="entry name" value="TPR"/>
    <property type="match status" value="2"/>
</dbReference>
<evidence type="ECO:0000313" key="6">
    <source>
        <dbReference type="EnsemblMetazoa" id="CLYHEMP019757.1"/>
    </source>
</evidence>
<evidence type="ECO:0000256" key="5">
    <source>
        <dbReference type="ARBA" id="ARBA00029569"/>
    </source>
</evidence>
<dbReference type="PANTHER" id="PTHR46512:SF9">
    <property type="entry name" value="PEPTIDYLPROLYL ISOMERASE"/>
    <property type="match status" value="1"/>
</dbReference>
<name>A0A7M6DPB0_9CNID</name>
<dbReference type="RefSeq" id="XP_066922829.1">
    <property type="nucleotide sequence ID" value="XM_067066728.1"/>
</dbReference>
<keyword evidence="7" id="KW-1185">Reference proteome</keyword>
<keyword evidence="4" id="KW-0413">Isomerase</keyword>
<dbReference type="Gene3D" id="1.25.40.10">
    <property type="entry name" value="Tetratricopeptide repeat domain"/>
    <property type="match status" value="1"/>
</dbReference>
<dbReference type="SUPFAM" id="SSF48452">
    <property type="entry name" value="TPR-like"/>
    <property type="match status" value="1"/>
</dbReference>
<dbReference type="InterPro" id="IPR019734">
    <property type="entry name" value="TPR_rpt"/>
</dbReference>
<dbReference type="OrthoDB" id="433738at2759"/>
<dbReference type="GO" id="GO:0003755">
    <property type="term" value="F:peptidyl-prolyl cis-trans isomerase activity"/>
    <property type="evidence" value="ECO:0007669"/>
    <property type="project" value="UniProtKB-EC"/>
</dbReference>
<dbReference type="EnsemblMetazoa" id="CLYHEMT019757.1">
    <property type="protein sequence ID" value="CLYHEMP019757.1"/>
    <property type="gene ID" value="CLYHEMG019757"/>
</dbReference>
<organism evidence="6 7">
    <name type="scientific">Clytia hemisphaerica</name>
    <dbReference type="NCBI Taxonomy" id="252671"/>
    <lineage>
        <taxon>Eukaryota</taxon>
        <taxon>Metazoa</taxon>
        <taxon>Cnidaria</taxon>
        <taxon>Hydrozoa</taxon>
        <taxon>Hydroidolina</taxon>
        <taxon>Leptothecata</taxon>
        <taxon>Obeliida</taxon>
        <taxon>Clytiidae</taxon>
        <taxon>Clytia</taxon>
    </lineage>
</organism>
<reference evidence="6" key="1">
    <citation type="submission" date="2021-01" db="UniProtKB">
        <authorList>
            <consortium name="EnsemblMetazoa"/>
        </authorList>
    </citation>
    <scope>IDENTIFICATION</scope>
</reference>
<evidence type="ECO:0000256" key="3">
    <source>
        <dbReference type="ARBA" id="ARBA00023110"/>
    </source>
</evidence>
<dbReference type="EC" id="5.2.1.8" evidence="2"/>
<keyword evidence="3" id="KW-0697">Rotamase</keyword>
<sequence length="174" mass="20015">MEDETKEEVVIDPWLRTTEKRIEDARIKKEKGTALFKDKDYRGAGQCYINALKDIIPILQPSDQTEESTIKELKEALFSNLAACQLKLQQYQRVIENCTKSLDINAQNVKCLYRRASAYLQCRDRGSARRDIDRIYELEPSNTIVRELETKLSSLDIKADARDAAMMKSFLSSS</sequence>
<dbReference type="PANTHER" id="PTHR46512">
    <property type="entry name" value="PEPTIDYLPROLYL ISOMERASE"/>
    <property type="match status" value="1"/>
</dbReference>
<evidence type="ECO:0000256" key="1">
    <source>
        <dbReference type="ARBA" id="ARBA00000971"/>
    </source>
</evidence>
<dbReference type="InterPro" id="IPR050754">
    <property type="entry name" value="FKBP4/5/8-like"/>
</dbReference>
<proteinExistence type="predicted"/>
<dbReference type="GeneID" id="136810155"/>
<accession>A0A7M6DPB0</accession>
<dbReference type="Proteomes" id="UP000594262">
    <property type="component" value="Unplaced"/>
</dbReference>
<dbReference type="InterPro" id="IPR011990">
    <property type="entry name" value="TPR-like_helical_dom_sf"/>
</dbReference>
<evidence type="ECO:0000256" key="4">
    <source>
        <dbReference type="ARBA" id="ARBA00023235"/>
    </source>
</evidence>